<accession>A0A6C0AVW1</accession>
<dbReference type="SUPFAM" id="SSF89360">
    <property type="entry name" value="HesB-like domain"/>
    <property type="match status" value="1"/>
</dbReference>
<dbReference type="InterPro" id="IPR050322">
    <property type="entry name" value="Fe-S_cluster_asmbl/transfer"/>
</dbReference>
<dbReference type="Gene3D" id="2.60.300.12">
    <property type="entry name" value="HesB-like domain"/>
    <property type="match status" value="1"/>
</dbReference>
<organism evidence="3">
    <name type="scientific">viral metagenome</name>
    <dbReference type="NCBI Taxonomy" id="1070528"/>
    <lineage>
        <taxon>unclassified sequences</taxon>
        <taxon>metagenomes</taxon>
        <taxon>organismal metagenomes</taxon>
    </lineage>
</organism>
<dbReference type="PANTHER" id="PTHR10072:SF41">
    <property type="entry name" value="IRON-SULFUR CLUSTER ASSEMBLY 1 HOMOLOG, MITOCHONDRIAL"/>
    <property type="match status" value="1"/>
</dbReference>
<evidence type="ECO:0000256" key="1">
    <source>
        <dbReference type="ARBA" id="ARBA00006718"/>
    </source>
</evidence>
<dbReference type="GO" id="GO:0005737">
    <property type="term" value="C:cytoplasm"/>
    <property type="evidence" value="ECO:0007669"/>
    <property type="project" value="TreeGrafter"/>
</dbReference>
<protein>
    <recommendedName>
        <fullName evidence="2">Core domain-containing protein</fullName>
    </recommendedName>
</protein>
<dbReference type="EMBL" id="MN738772">
    <property type="protein sequence ID" value="QHS84089.1"/>
    <property type="molecule type" value="Genomic_DNA"/>
</dbReference>
<dbReference type="NCBIfam" id="TIGR00049">
    <property type="entry name" value="iron-sulfur cluster assembly accessory protein"/>
    <property type="match status" value="1"/>
</dbReference>
<dbReference type="GO" id="GO:0051537">
    <property type="term" value="F:2 iron, 2 sulfur cluster binding"/>
    <property type="evidence" value="ECO:0007669"/>
    <property type="project" value="TreeGrafter"/>
</dbReference>
<dbReference type="InterPro" id="IPR016092">
    <property type="entry name" value="ATAP"/>
</dbReference>
<sequence>MKNIINISKLALNKLKNIAIEHNTNKIIFFVKGGGCNGFNYKIEPYYENPAKLDEVVKYNDIDIIICNKSIIHLLGTHIDWKKDIMGETFHFENPNAGAKCGCGTSFTPKL</sequence>
<dbReference type="InterPro" id="IPR017870">
    <property type="entry name" value="FeS_cluster_insertion_CS"/>
</dbReference>
<evidence type="ECO:0000259" key="2">
    <source>
        <dbReference type="Pfam" id="PF01521"/>
    </source>
</evidence>
<proteinExistence type="inferred from homology"/>
<dbReference type="InterPro" id="IPR000361">
    <property type="entry name" value="ATAP_core_dom"/>
</dbReference>
<comment type="similarity">
    <text evidence="1">Belongs to the HesB/IscA family.</text>
</comment>
<feature type="domain" description="Core" evidence="2">
    <location>
        <begin position="5"/>
        <end position="104"/>
    </location>
</feature>
<dbReference type="PROSITE" id="PS01152">
    <property type="entry name" value="HESB"/>
    <property type="match status" value="1"/>
</dbReference>
<dbReference type="InterPro" id="IPR035903">
    <property type="entry name" value="HesB-like_dom_sf"/>
</dbReference>
<dbReference type="PANTHER" id="PTHR10072">
    <property type="entry name" value="IRON-SULFUR CLUSTER ASSEMBLY PROTEIN"/>
    <property type="match status" value="1"/>
</dbReference>
<reference evidence="3" key="1">
    <citation type="journal article" date="2020" name="Nature">
        <title>Giant virus diversity and host interactions through global metagenomics.</title>
        <authorList>
            <person name="Schulz F."/>
            <person name="Roux S."/>
            <person name="Paez-Espino D."/>
            <person name="Jungbluth S."/>
            <person name="Walsh D.A."/>
            <person name="Denef V.J."/>
            <person name="McMahon K.D."/>
            <person name="Konstantinidis K.T."/>
            <person name="Eloe-Fadrosh E.A."/>
            <person name="Kyrpides N.C."/>
            <person name="Woyke T."/>
        </authorList>
    </citation>
    <scope>NUCLEOTIDE SEQUENCE</scope>
    <source>
        <strain evidence="3">GVMAG-S-ERX555965-48</strain>
    </source>
</reference>
<dbReference type="GO" id="GO:0016226">
    <property type="term" value="P:iron-sulfur cluster assembly"/>
    <property type="evidence" value="ECO:0007669"/>
    <property type="project" value="InterPro"/>
</dbReference>
<evidence type="ECO:0000313" key="3">
    <source>
        <dbReference type="EMBL" id="QHS84089.1"/>
    </source>
</evidence>
<dbReference type="Pfam" id="PF01521">
    <property type="entry name" value="Fe-S_biosyn"/>
    <property type="match status" value="1"/>
</dbReference>
<dbReference type="AlphaFoldDB" id="A0A6C0AVW1"/>
<name>A0A6C0AVW1_9ZZZZ</name>